<protein>
    <recommendedName>
        <fullName evidence="1">6-hydroxymethylpterin diphosphokinase MptE-like domain-containing protein</fullName>
    </recommendedName>
</protein>
<dbReference type="GO" id="GO:0005524">
    <property type="term" value="F:ATP binding"/>
    <property type="evidence" value="ECO:0007669"/>
    <property type="project" value="InterPro"/>
</dbReference>
<organism evidence="2">
    <name type="scientific">marine sediment metagenome</name>
    <dbReference type="NCBI Taxonomy" id="412755"/>
    <lineage>
        <taxon>unclassified sequences</taxon>
        <taxon>metagenomes</taxon>
        <taxon>ecological metagenomes</taxon>
    </lineage>
</organism>
<name>A0A0F9QHC3_9ZZZZ</name>
<dbReference type="EMBL" id="LAZR01004884">
    <property type="protein sequence ID" value="KKN04718.1"/>
    <property type="molecule type" value="Genomic_DNA"/>
</dbReference>
<dbReference type="AlphaFoldDB" id="A0A0F9QHC3"/>
<dbReference type="Pfam" id="PF01973">
    <property type="entry name" value="MptE-like"/>
    <property type="match status" value="1"/>
</dbReference>
<feature type="domain" description="6-hydroxymethylpterin diphosphokinase MptE-like" evidence="1">
    <location>
        <begin position="67"/>
        <end position="219"/>
    </location>
</feature>
<evidence type="ECO:0000259" key="1">
    <source>
        <dbReference type="Pfam" id="PF01973"/>
    </source>
</evidence>
<reference evidence="2" key="1">
    <citation type="journal article" date="2015" name="Nature">
        <title>Complex archaea that bridge the gap between prokaryotes and eukaryotes.</title>
        <authorList>
            <person name="Spang A."/>
            <person name="Saw J.H."/>
            <person name="Jorgensen S.L."/>
            <person name="Zaremba-Niedzwiedzka K."/>
            <person name="Martijn J."/>
            <person name="Lind A.E."/>
            <person name="van Eijk R."/>
            <person name="Schleper C."/>
            <person name="Guy L."/>
            <person name="Ettema T.J."/>
        </authorList>
    </citation>
    <scope>NUCLEOTIDE SEQUENCE</scope>
</reference>
<dbReference type="InterPro" id="IPR027510">
    <property type="entry name" value="HMPDK_MptE"/>
</dbReference>
<accession>A0A0F9QHC3</accession>
<dbReference type="PANTHER" id="PTHR39648:SF1">
    <property type="entry name" value="6-HYDROXYMETHYL-7,8-DIHYDROPTERIN PYROPHOSPHOKINASE"/>
    <property type="match status" value="1"/>
</dbReference>
<evidence type="ECO:0000313" key="2">
    <source>
        <dbReference type="EMBL" id="KKN04718.1"/>
    </source>
</evidence>
<dbReference type="InterPro" id="IPR002826">
    <property type="entry name" value="MptE-like"/>
</dbReference>
<dbReference type="GO" id="GO:0003848">
    <property type="term" value="F:2-amino-4-hydroxy-6-hydroxymethyldihydropteridine diphosphokinase activity"/>
    <property type="evidence" value="ECO:0007669"/>
    <property type="project" value="InterPro"/>
</dbReference>
<comment type="caution">
    <text evidence="2">The sequence shown here is derived from an EMBL/GenBank/DDBJ whole genome shotgun (WGS) entry which is preliminary data.</text>
</comment>
<sequence>MNFTIEFVETMDSNLKSDLNFFKEFRDWYFKIINEFNFDYKEDYRARDYLSDILQSKTIGYDLEQVLLSFKHLIEKKPNLLIYGCGPSLEETVKYLLNQKGHEISKQCINLAADGASVLLREKCIPIDVIFTDLDGITKDEFNYSNFNVVHAHGDNISKLQFFEQDIIQFENVIGTTQVEPYGDVINPGGFTDGDRILYFIRILTNPSQKIFLIGMDFNNITGKYSKLDMNNNQKSQADKKKKLDYAIKLVEWIYPKMRNEIFFVNCKNQFNNFNYISLEEFMKVMHT</sequence>
<gene>
    <name evidence="2" type="ORF">LCGC14_1094670</name>
</gene>
<proteinExistence type="predicted"/>
<dbReference type="PANTHER" id="PTHR39648">
    <property type="entry name" value="6-HYDROXYMETHYL-7,8-DIHYDROPTERIN PYROPHOSPHOKINASE"/>
    <property type="match status" value="1"/>
</dbReference>